<accession>A0A1Y1IS13</accession>
<evidence type="ECO:0008006" key="4">
    <source>
        <dbReference type="Google" id="ProtNLM"/>
    </source>
</evidence>
<organism evidence="2 3">
    <name type="scientific">Klebsormidium nitens</name>
    <name type="common">Green alga</name>
    <name type="synonym">Ulothrix nitens</name>
    <dbReference type="NCBI Taxonomy" id="105231"/>
    <lineage>
        <taxon>Eukaryota</taxon>
        <taxon>Viridiplantae</taxon>
        <taxon>Streptophyta</taxon>
        <taxon>Klebsormidiophyceae</taxon>
        <taxon>Klebsormidiales</taxon>
        <taxon>Klebsormidiaceae</taxon>
        <taxon>Klebsormidium</taxon>
    </lineage>
</organism>
<dbReference type="OrthoDB" id="5598737at2759"/>
<dbReference type="EMBL" id="DF238098">
    <property type="protein sequence ID" value="GAQ92812.1"/>
    <property type="molecule type" value="Genomic_DNA"/>
</dbReference>
<dbReference type="STRING" id="105231.A0A1Y1IS13"/>
<proteinExistence type="predicted"/>
<feature type="region of interest" description="Disordered" evidence="1">
    <location>
        <begin position="56"/>
        <end position="83"/>
    </location>
</feature>
<dbReference type="PANTHER" id="PTHR34305">
    <property type="entry name" value="EXPRESSED PROTEIN"/>
    <property type="match status" value="1"/>
</dbReference>
<evidence type="ECO:0000313" key="2">
    <source>
        <dbReference type="EMBL" id="GAQ92812.1"/>
    </source>
</evidence>
<dbReference type="AlphaFoldDB" id="A0A1Y1IS13"/>
<evidence type="ECO:0000313" key="3">
    <source>
        <dbReference type="Proteomes" id="UP000054558"/>
    </source>
</evidence>
<sequence>MALNIETVGAAGLEAYPDVKMLQQHFSGGTGVLLSWDLTPQHLKVLQDQAGAEFWKPRQAPPTDWNNEAASAPGDSVGTSQDKHQKPWPFCPICGAHPKVLYIDCREVYMLRTYNEPHTEETVPVPLLPITYPLPGQMFTVDLPQDKDTLTGASKVVGSASLRKILRRWSGHVPVTQINKRDKLTEVQVAIQEPLKEDELQKLEELPSCVRNLIEVVNGAGKTLCPSPAYAPLFYHLGYMHSDSVLLKHGAQEAIVALLVTLKLAGRKELIEIHCEWDEALDTYAPLLQRVIHSCKAKTQTWKGFQVIIPPPPAGLKVVRKSSGYSAKVAMLRALAPLLQHLLRLSFYTNDYITWQVASDKLCEALGVKSNETWLAETVGGGRSVDPAEAWAKRGEIRDLMSGPCRGTYEYPATEKYILNQQRLSSSNTYHRVFRAVPQYVGRDASNGMCLGGERDIKCLTEAGDEKTALVTSEGKAKKKPPRADTDGVMVGTCKHRFVYYFHILLRHESLRDIFTFLSTRFEHRPPEIIVYDNACELSRYCEGRWPEFFAKTMFLTDVFHGVNHRCSDEFKYNKHRLDEGRELQNTRNTSVSEQINQLMMRLDKTATHFTIGNGMLVYDHFVYMHNTQLHKEWLAHSKSAP</sequence>
<dbReference type="InterPro" id="IPR040521">
    <property type="entry name" value="KDZ"/>
</dbReference>
<dbReference type="PANTHER" id="PTHR34305:SF1">
    <property type="entry name" value="SWIM-TYPE DOMAIN-CONTAINING PROTEIN"/>
    <property type="match status" value="1"/>
</dbReference>
<dbReference type="Pfam" id="PF18758">
    <property type="entry name" value="KDZ"/>
    <property type="match status" value="1"/>
</dbReference>
<dbReference type="Proteomes" id="UP000054558">
    <property type="component" value="Unassembled WGS sequence"/>
</dbReference>
<reference evidence="2 3" key="1">
    <citation type="journal article" date="2014" name="Nat. Commun.">
        <title>Klebsormidium flaccidum genome reveals primary factors for plant terrestrial adaptation.</title>
        <authorList>
            <person name="Hori K."/>
            <person name="Maruyama F."/>
            <person name="Fujisawa T."/>
            <person name="Togashi T."/>
            <person name="Yamamoto N."/>
            <person name="Seo M."/>
            <person name="Sato S."/>
            <person name="Yamada T."/>
            <person name="Mori H."/>
            <person name="Tajima N."/>
            <person name="Moriyama T."/>
            <person name="Ikeuchi M."/>
            <person name="Watanabe M."/>
            <person name="Wada H."/>
            <person name="Kobayashi K."/>
            <person name="Saito M."/>
            <person name="Masuda T."/>
            <person name="Sasaki-Sekimoto Y."/>
            <person name="Mashiguchi K."/>
            <person name="Awai K."/>
            <person name="Shimojima M."/>
            <person name="Masuda S."/>
            <person name="Iwai M."/>
            <person name="Nobusawa T."/>
            <person name="Narise T."/>
            <person name="Kondo S."/>
            <person name="Saito H."/>
            <person name="Sato R."/>
            <person name="Murakawa M."/>
            <person name="Ihara Y."/>
            <person name="Oshima-Yamada Y."/>
            <person name="Ohtaka K."/>
            <person name="Satoh M."/>
            <person name="Sonobe K."/>
            <person name="Ishii M."/>
            <person name="Ohtani R."/>
            <person name="Kanamori-Sato M."/>
            <person name="Honoki R."/>
            <person name="Miyazaki D."/>
            <person name="Mochizuki H."/>
            <person name="Umetsu J."/>
            <person name="Higashi K."/>
            <person name="Shibata D."/>
            <person name="Kamiya Y."/>
            <person name="Sato N."/>
            <person name="Nakamura Y."/>
            <person name="Tabata S."/>
            <person name="Ida S."/>
            <person name="Kurokawa K."/>
            <person name="Ohta H."/>
        </authorList>
    </citation>
    <scope>NUCLEOTIDE SEQUENCE [LARGE SCALE GENOMIC DNA]</scope>
    <source>
        <strain evidence="2 3">NIES-2285</strain>
    </source>
</reference>
<gene>
    <name evidence="2" type="ORF">KFL_011490020</name>
</gene>
<keyword evidence="3" id="KW-1185">Reference proteome</keyword>
<name>A0A1Y1IS13_KLENI</name>
<evidence type="ECO:0000256" key="1">
    <source>
        <dbReference type="SAM" id="MobiDB-lite"/>
    </source>
</evidence>
<protein>
    <recommendedName>
        <fullName evidence="4">HMG domain-containing protein</fullName>
    </recommendedName>
</protein>